<protein>
    <submittedName>
        <fullName evidence="2">Uncharacterized protein</fullName>
    </submittedName>
</protein>
<dbReference type="EMBL" id="LGRX02005941">
    <property type="protein sequence ID" value="KAK3277754.1"/>
    <property type="molecule type" value="Genomic_DNA"/>
</dbReference>
<feature type="region of interest" description="Disordered" evidence="1">
    <location>
        <begin position="147"/>
        <end position="188"/>
    </location>
</feature>
<keyword evidence="3" id="KW-1185">Reference proteome</keyword>
<feature type="compositionally biased region" description="Low complexity" evidence="1">
    <location>
        <begin position="99"/>
        <end position="110"/>
    </location>
</feature>
<evidence type="ECO:0000313" key="3">
    <source>
        <dbReference type="Proteomes" id="UP001190700"/>
    </source>
</evidence>
<name>A0AAE0GGF6_9CHLO</name>
<reference evidence="2 3" key="1">
    <citation type="journal article" date="2015" name="Genome Biol. Evol.">
        <title>Comparative Genomics of a Bacterivorous Green Alga Reveals Evolutionary Causalities and Consequences of Phago-Mixotrophic Mode of Nutrition.</title>
        <authorList>
            <person name="Burns J.A."/>
            <person name="Paasch A."/>
            <person name="Narechania A."/>
            <person name="Kim E."/>
        </authorList>
    </citation>
    <scope>NUCLEOTIDE SEQUENCE [LARGE SCALE GENOMIC DNA]</scope>
    <source>
        <strain evidence="2 3">PLY_AMNH</strain>
    </source>
</reference>
<feature type="compositionally biased region" description="Low complexity" evidence="1">
    <location>
        <begin position="45"/>
        <end position="61"/>
    </location>
</feature>
<evidence type="ECO:0000313" key="2">
    <source>
        <dbReference type="EMBL" id="KAK3277754.1"/>
    </source>
</evidence>
<dbReference type="Proteomes" id="UP001190700">
    <property type="component" value="Unassembled WGS sequence"/>
</dbReference>
<feature type="compositionally biased region" description="Polar residues" evidence="1">
    <location>
        <begin position="8"/>
        <end position="19"/>
    </location>
</feature>
<feature type="region of interest" description="Disordered" evidence="1">
    <location>
        <begin position="1"/>
        <end position="127"/>
    </location>
</feature>
<evidence type="ECO:0000256" key="1">
    <source>
        <dbReference type="SAM" id="MobiDB-lite"/>
    </source>
</evidence>
<accession>A0AAE0GGF6</accession>
<feature type="compositionally biased region" description="Basic and acidic residues" evidence="1">
    <location>
        <begin position="24"/>
        <end position="40"/>
    </location>
</feature>
<organism evidence="2 3">
    <name type="scientific">Cymbomonas tetramitiformis</name>
    <dbReference type="NCBI Taxonomy" id="36881"/>
    <lineage>
        <taxon>Eukaryota</taxon>
        <taxon>Viridiplantae</taxon>
        <taxon>Chlorophyta</taxon>
        <taxon>Pyramimonadophyceae</taxon>
        <taxon>Pyramimonadales</taxon>
        <taxon>Pyramimonadaceae</taxon>
        <taxon>Cymbomonas</taxon>
    </lineage>
</organism>
<dbReference type="AlphaFoldDB" id="A0AAE0GGF6"/>
<proteinExistence type="predicted"/>
<comment type="caution">
    <text evidence="2">The sequence shown here is derived from an EMBL/GenBank/DDBJ whole genome shotgun (WGS) entry which is preliminary data.</text>
</comment>
<sequence>MPGRVWCSRSSVDRVSSTAAARYSYREGRRTSPGELRIRIPPDAPSESSPSTPSSMPRSCPALLEDASAPTGGGSLPASPIRLQESPSRPLRPGPFARSSLVSSLPASPAMAQGPRTPQRGSRGPGHVVASEVTASMQALHMAALGGARSPSALRRSRGDHGDPLAAEMALPSMSPAADEGMGEPATP</sequence>
<gene>
    <name evidence="2" type="ORF">CYMTET_14253</name>
</gene>